<proteinExistence type="inferred from homology"/>
<sequence length="127" mass="14446">MFDASIQAAMGGDKHHHHLHLHLLSFHLHHHGKKEESLSRTIPKGYLAVMVGVGGEQERFVIPVAYFNHPLFVQLLKEAEDEYGFEQKGTITIPCHVAEFRYVQGLIDKEMAPHTHQVGCFRALKAR</sequence>
<gene>
    <name evidence="2" type="ORF">AMTR_s00027p00198570</name>
</gene>
<name>W1PL92_AMBTC</name>
<dbReference type="EMBL" id="KI392798">
    <property type="protein sequence ID" value="ERN10762.1"/>
    <property type="molecule type" value="Genomic_DNA"/>
</dbReference>
<dbReference type="KEGG" id="atr:18438944"/>
<keyword evidence="3" id="KW-1185">Reference proteome</keyword>
<dbReference type="InterPro" id="IPR003676">
    <property type="entry name" value="SAUR_fam"/>
</dbReference>
<organism evidence="2 3">
    <name type="scientific">Amborella trichopoda</name>
    <dbReference type="NCBI Taxonomy" id="13333"/>
    <lineage>
        <taxon>Eukaryota</taxon>
        <taxon>Viridiplantae</taxon>
        <taxon>Streptophyta</taxon>
        <taxon>Embryophyta</taxon>
        <taxon>Tracheophyta</taxon>
        <taxon>Spermatophyta</taxon>
        <taxon>Magnoliopsida</taxon>
        <taxon>Amborellales</taxon>
        <taxon>Amborellaceae</taxon>
        <taxon>Amborella</taxon>
    </lineage>
</organism>
<dbReference type="PANTHER" id="PTHR31374:SF29">
    <property type="entry name" value="SAUR-LIKE AUXIN-RESPONSIVE PROTEIN FAMILY"/>
    <property type="match status" value="1"/>
</dbReference>
<dbReference type="Pfam" id="PF02519">
    <property type="entry name" value="Auxin_inducible"/>
    <property type="match status" value="1"/>
</dbReference>
<evidence type="ECO:0000256" key="1">
    <source>
        <dbReference type="ARBA" id="ARBA00006974"/>
    </source>
</evidence>
<reference evidence="3" key="1">
    <citation type="journal article" date="2013" name="Science">
        <title>The Amborella genome and the evolution of flowering plants.</title>
        <authorList>
            <consortium name="Amborella Genome Project"/>
        </authorList>
    </citation>
    <scope>NUCLEOTIDE SEQUENCE [LARGE SCALE GENOMIC DNA]</scope>
</reference>
<dbReference type="eggNOG" id="ENOG502S2B3">
    <property type="taxonomic scope" value="Eukaryota"/>
</dbReference>
<dbReference type="Proteomes" id="UP000017836">
    <property type="component" value="Unassembled WGS sequence"/>
</dbReference>
<dbReference type="OrthoDB" id="1026046at2759"/>
<comment type="similarity">
    <text evidence="1">Belongs to the ARG7 family.</text>
</comment>
<evidence type="ECO:0000313" key="2">
    <source>
        <dbReference type="EMBL" id="ERN10762.1"/>
    </source>
</evidence>
<dbReference type="AlphaFoldDB" id="W1PL92"/>
<protein>
    <submittedName>
        <fullName evidence="2">Uncharacterized protein</fullName>
    </submittedName>
</protein>
<dbReference type="Gramene" id="ERN10762">
    <property type="protein sequence ID" value="ERN10762"/>
    <property type="gene ID" value="AMTR_s00027p00198570"/>
</dbReference>
<dbReference type="OMA" id="EECELHH"/>
<dbReference type="HOGENOM" id="CLU_098106_4_1_1"/>
<accession>W1PL92</accession>
<evidence type="ECO:0000313" key="3">
    <source>
        <dbReference type="Proteomes" id="UP000017836"/>
    </source>
</evidence>
<dbReference type="GO" id="GO:0009733">
    <property type="term" value="P:response to auxin"/>
    <property type="evidence" value="ECO:0007669"/>
    <property type="project" value="InterPro"/>
</dbReference>
<dbReference type="PANTHER" id="PTHR31374">
    <property type="entry name" value="AUXIN-INDUCED PROTEIN-LIKE-RELATED"/>
    <property type="match status" value="1"/>
</dbReference>